<dbReference type="eggNOG" id="COG0727">
    <property type="taxonomic scope" value="Bacteria"/>
</dbReference>
<dbReference type="AlphaFoldDB" id="Q01Y34"/>
<protein>
    <recommendedName>
        <fullName evidence="2">YkgJ family cysteine cluster protein</fullName>
    </recommendedName>
</protein>
<evidence type="ECO:0008006" key="2">
    <source>
        <dbReference type="Google" id="ProtNLM"/>
    </source>
</evidence>
<organism evidence="1">
    <name type="scientific">Solibacter usitatus (strain Ellin6076)</name>
    <dbReference type="NCBI Taxonomy" id="234267"/>
    <lineage>
        <taxon>Bacteria</taxon>
        <taxon>Pseudomonadati</taxon>
        <taxon>Acidobacteriota</taxon>
        <taxon>Terriglobia</taxon>
        <taxon>Bryobacterales</taxon>
        <taxon>Solibacteraceae</taxon>
        <taxon>Candidatus Solibacter</taxon>
    </lineage>
</organism>
<dbReference type="OrthoDB" id="9810361at2"/>
<dbReference type="HOGENOM" id="CLU_1401643_0_0_0"/>
<dbReference type="InterPro" id="IPR005358">
    <property type="entry name" value="Puta_zinc/iron-chelating_dom"/>
</dbReference>
<dbReference type="STRING" id="234267.Acid_4470"/>
<sequence length="194" mass="21139">MARDRDLIQIVDAAVAEAARKSGSWLVCRPGCAECCVGPFPITQLDAARLRRGLEDLERRDPPRAARVRRRAADALARMREFPGNMSTGILDDDEGSEERFAAFADEEPCPALDPEQQTCDLYEARPITCRIFGPAIHSGGDALGVCELNYVGATDEQIAACQVEVDPHGLEDELLDGDVRQTIVAFALAPIED</sequence>
<dbReference type="EMBL" id="CP000473">
    <property type="protein sequence ID" value="ABJ85431.1"/>
    <property type="molecule type" value="Genomic_DNA"/>
</dbReference>
<reference evidence="1" key="1">
    <citation type="submission" date="2006-10" db="EMBL/GenBank/DDBJ databases">
        <title>Complete sequence of Solibacter usitatus Ellin6076.</title>
        <authorList>
            <consortium name="US DOE Joint Genome Institute"/>
            <person name="Copeland A."/>
            <person name="Lucas S."/>
            <person name="Lapidus A."/>
            <person name="Barry K."/>
            <person name="Detter J.C."/>
            <person name="Glavina del Rio T."/>
            <person name="Hammon N."/>
            <person name="Israni S."/>
            <person name="Dalin E."/>
            <person name="Tice H."/>
            <person name="Pitluck S."/>
            <person name="Thompson L.S."/>
            <person name="Brettin T."/>
            <person name="Bruce D."/>
            <person name="Han C."/>
            <person name="Tapia R."/>
            <person name="Gilna P."/>
            <person name="Schmutz J."/>
            <person name="Larimer F."/>
            <person name="Land M."/>
            <person name="Hauser L."/>
            <person name="Kyrpides N."/>
            <person name="Mikhailova N."/>
            <person name="Janssen P.H."/>
            <person name="Kuske C.R."/>
            <person name="Richardson P."/>
        </authorList>
    </citation>
    <scope>NUCLEOTIDE SEQUENCE</scope>
    <source>
        <strain evidence="1">Ellin6076</strain>
    </source>
</reference>
<name>Q01Y34_SOLUE</name>
<dbReference type="KEGG" id="sus:Acid_4470"/>
<dbReference type="InParanoid" id="Q01Y34"/>
<evidence type="ECO:0000313" key="1">
    <source>
        <dbReference type="EMBL" id="ABJ85431.1"/>
    </source>
</evidence>
<gene>
    <name evidence="1" type="ordered locus">Acid_4470</name>
</gene>
<dbReference type="Pfam" id="PF03692">
    <property type="entry name" value="CxxCxxCC"/>
    <property type="match status" value="1"/>
</dbReference>
<proteinExistence type="predicted"/>
<accession>Q01Y34</accession>